<dbReference type="AlphaFoldDB" id="A0A7W6UGT8"/>
<evidence type="ECO:0000313" key="1">
    <source>
        <dbReference type="EMBL" id="MBB4437801.1"/>
    </source>
</evidence>
<evidence type="ECO:0000313" key="2">
    <source>
        <dbReference type="Proteomes" id="UP000533724"/>
    </source>
</evidence>
<name>A0A7W6UGT8_9HYPH</name>
<dbReference type="Pfam" id="PF16867">
    <property type="entry name" value="DMSP_lyase"/>
    <property type="match status" value="1"/>
</dbReference>
<proteinExistence type="predicted"/>
<reference evidence="1 2" key="1">
    <citation type="submission" date="2020-08" db="EMBL/GenBank/DDBJ databases">
        <title>Genomic Encyclopedia of Type Strains, Phase IV (KMG-V): Genome sequencing to study the core and pangenomes of soil and plant-associated prokaryotes.</title>
        <authorList>
            <person name="Whitman W."/>
        </authorList>
    </citation>
    <scope>NUCLEOTIDE SEQUENCE [LARGE SCALE GENOMIC DNA]</scope>
    <source>
        <strain evidence="1 2">SEMIA 414</strain>
    </source>
</reference>
<accession>A0A7W6UGT8</accession>
<dbReference type="Proteomes" id="UP000533724">
    <property type="component" value="Unassembled WGS sequence"/>
</dbReference>
<gene>
    <name evidence="1" type="ORF">GGE15_001050</name>
</gene>
<dbReference type="InterPro" id="IPR031723">
    <property type="entry name" value="DMSP_lyase"/>
</dbReference>
<dbReference type="InterPro" id="IPR014710">
    <property type="entry name" value="RmlC-like_jellyroll"/>
</dbReference>
<dbReference type="Gene3D" id="2.60.120.10">
    <property type="entry name" value="Jelly Rolls"/>
    <property type="match status" value="1"/>
</dbReference>
<dbReference type="EMBL" id="JACIHI010000002">
    <property type="protein sequence ID" value="MBB4437801.1"/>
    <property type="molecule type" value="Genomic_DNA"/>
</dbReference>
<sequence length="226" mass="25151">MTPKRTGFRFGPGGLKSSCSKEGDDMRVRGESLQLFVDTASQAFDQFAKAPEARRSIRQFFAALEQPGVARVGEGSRLPVCAQLDVALAVDTSYYSSLTRLIEAFKGIEPMLEWRRRSKYDHTASDNFVDGHANAMIIGPGGLEERSDLWFGVTLLAPHVRYPDHDHAPEEVYLVLSDGEFQQGEGDWFSPGIGGSFYNVPGIRHAMRSLDTPLFAFWVLLAERPH</sequence>
<dbReference type="SUPFAM" id="SSF51182">
    <property type="entry name" value="RmlC-like cupins"/>
    <property type="match status" value="1"/>
</dbReference>
<comment type="caution">
    <text evidence="1">The sequence shown here is derived from an EMBL/GenBank/DDBJ whole genome shotgun (WGS) entry which is preliminary data.</text>
</comment>
<protein>
    <submittedName>
        <fullName evidence="1">Uncharacterized protein</fullName>
    </submittedName>
</protein>
<dbReference type="GO" id="GO:0047869">
    <property type="term" value="F:dimethylpropiothetin dethiomethylase activity"/>
    <property type="evidence" value="ECO:0007669"/>
    <property type="project" value="InterPro"/>
</dbReference>
<organism evidence="1 2">
    <name type="scientific">Rhizobium esperanzae</name>
    <dbReference type="NCBI Taxonomy" id="1967781"/>
    <lineage>
        <taxon>Bacteria</taxon>
        <taxon>Pseudomonadati</taxon>
        <taxon>Pseudomonadota</taxon>
        <taxon>Alphaproteobacteria</taxon>
        <taxon>Hyphomicrobiales</taxon>
        <taxon>Rhizobiaceae</taxon>
        <taxon>Rhizobium/Agrobacterium group</taxon>
        <taxon>Rhizobium</taxon>
    </lineage>
</organism>
<dbReference type="InterPro" id="IPR011051">
    <property type="entry name" value="RmlC_Cupin_sf"/>
</dbReference>